<evidence type="ECO:0000256" key="9">
    <source>
        <dbReference type="ARBA" id="ARBA00023224"/>
    </source>
</evidence>
<evidence type="ECO:0000313" key="13">
    <source>
        <dbReference type="Proteomes" id="UP001159428"/>
    </source>
</evidence>
<dbReference type="PANTHER" id="PTHR24246">
    <property type="entry name" value="OLFACTORY RECEPTOR AND ADENOSINE RECEPTOR"/>
    <property type="match status" value="1"/>
</dbReference>
<reference evidence="12 13" key="1">
    <citation type="submission" date="2022-05" db="EMBL/GenBank/DDBJ databases">
        <authorList>
            <consortium name="Genoscope - CEA"/>
            <person name="William W."/>
        </authorList>
    </citation>
    <scope>NUCLEOTIDE SEQUENCE [LARGE SCALE GENOMIC DNA]</scope>
</reference>
<evidence type="ECO:0000256" key="6">
    <source>
        <dbReference type="ARBA" id="ARBA00023136"/>
    </source>
</evidence>
<keyword evidence="13" id="KW-1185">Reference proteome</keyword>
<keyword evidence="4 10" id="KW-1133">Transmembrane helix</keyword>
<keyword evidence="7" id="KW-0675">Receptor</keyword>
<evidence type="ECO:0000259" key="11">
    <source>
        <dbReference type="PROSITE" id="PS50262"/>
    </source>
</evidence>
<keyword evidence="3 10" id="KW-0812">Transmembrane</keyword>
<evidence type="ECO:0000256" key="5">
    <source>
        <dbReference type="ARBA" id="ARBA00023040"/>
    </source>
</evidence>
<feature type="transmembrane region" description="Helical" evidence="10">
    <location>
        <begin position="110"/>
        <end position="131"/>
    </location>
</feature>
<sequence length="182" mass="21758">MTLTAVSYERFVAVRLRVRYNAMFSTRRALKYALGIWTVNIFLTALEWAKIDKVMRGIHLTLWYLCLLVSTVTQIGVFVAIRRHNRRVNNQLQVDEKLQIQREVKLAKKILTMVVIYFILNFPVLFVTFYHQILGQNIQTYNHYSWTETLAFLNSCSNPIICYWKKREIFRRVKYLLKKLIC</sequence>
<dbReference type="SUPFAM" id="SSF81321">
    <property type="entry name" value="Family A G protein-coupled receptor-like"/>
    <property type="match status" value="1"/>
</dbReference>
<name>A0AAU9Y846_9CNID</name>
<organism evidence="12 13">
    <name type="scientific">Pocillopora meandrina</name>
    <dbReference type="NCBI Taxonomy" id="46732"/>
    <lineage>
        <taxon>Eukaryota</taxon>
        <taxon>Metazoa</taxon>
        <taxon>Cnidaria</taxon>
        <taxon>Anthozoa</taxon>
        <taxon>Hexacorallia</taxon>
        <taxon>Scleractinia</taxon>
        <taxon>Astrocoeniina</taxon>
        <taxon>Pocilloporidae</taxon>
        <taxon>Pocillopora</taxon>
    </lineage>
</organism>
<evidence type="ECO:0000256" key="2">
    <source>
        <dbReference type="ARBA" id="ARBA00022475"/>
    </source>
</evidence>
<dbReference type="GO" id="GO:0004930">
    <property type="term" value="F:G protein-coupled receptor activity"/>
    <property type="evidence" value="ECO:0007669"/>
    <property type="project" value="UniProtKB-KW"/>
</dbReference>
<dbReference type="Pfam" id="PF00001">
    <property type="entry name" value="7tm_1"/>
    <property type="match status" value="1"/>
</dbReference>
<protein>
    <recommendedName>
        <fullName evidence="11">G-protein coupled receptors family 1 profile domain-containing protein</fullName>
    </recommendedName>
</protein>
<evidence type="ECO:0000256" key="7">
    <source>
        <dbReference type="ARBA" id="ARBA00023170"/>
    </source>
</evidence>
<evidence type="ECO:0000256" key="3">
    <source>
        <dbReference type="ARBA" id="ARBA00022692"/>
    </source>
</evidence>
<keyword evidence="8" id="KW-0325">Glycoprotein</keyword>
<evidence type="ECO:0000256" key="4">
    <source>
        <dbReference type="ARBA" id="ARBA00022989"/>
    </source>
</evidence>
<dbReference type="PROSITE" id="PS50262">
    <property type="entry name" value="G_PROTEIN_RECEP_F1_2"/>
    <property type="match status" value="1"/>
</dbReference>
<feature type="transmembrane region" description="Helical" evidence="10">
    <location>
        <begin position="29"/>
        <end position="49"/>
    </location>
</feature>
<dbReference type="PANTHER" id="PTHR24246:SF27">
    <property type="entry name" value="ADENOSINE RECEPTOR, ISOFORM A"/>
    <property type="match status" value="1"/>
</dbReference>
<proteinExistence type="predicted"/>
<dbReference type="InterPro" id="IPR000276">
    <property type="entry name" value="GPCR_Rhodpsn"/>
</dbReference>
<dbReference type="Proteomes" id="UP001159428">
    <property type="component" value="Unassembled WGS sequence"/>
</dbReference>
<evidence type="ECO:0000256" key="10">
    <source>
        <dbReference type="SAM" id="Phobius"/>
    </source>
</evidence>
<feature type="transmembrane region" description="Helical" evidence="10">
    <location>
        <begin position="61"/>
        <end position="81"/>
    </location>
</feature>
<keyword evidence="5" id="KW-0297">G-protein coupled receptor</keyword>
<dbReference type="EMBL" id="CALNXJ010000234">
    <property type="protein sequence ID" value="CAH3170160.1"/>
    <property type="molecule type" value="Genomic_DNA"/>
</dbReference>
<keyword evidence="6 10" id="KW-0472">Membrane</keyword>
<feature type="domain" description="G-protein coupled receptors family 1 profile" evidence="11">
    <location>
        <begin position="1"/>
        <end position="162"/>
    </location>
</feature>
<evidence type="ECO:0000256" key="8">
    <source>
        <dbReference type="ARBA" id="ARBA00023180"/>
    </source>
</evidence>
<accession>A0AAU9Y846</accession>
<keyword evidence="9" id="KW-0807">Transducer</keyword>
<evidence type="ECO:0000256" key="1">
    <source>
        <dbReference type="ARBA" id="ARBA00004651"/>
    </source>
</evidence>
<feature type="transmembrane region" description="Helical" evidence="10">
    <location>
        <begin position="143"/>
        <end position="164"/>
    </location>
</feature>
<comment type="caution">
    <text evidence="12">The sequence shown here is derived from an EMBL/GenBank/DDBJ whole genome shotgun (WGS) entry which is preliminary data.</text>
</comment>
<evidence type="ECO:0000313" key="12">
    <source>
        <dbReference type="EMBL" id="CAH3170160.1"/>
    </source>
</evidence>
<dbReference type="Gene3D" id="1.20.1070.10">
    <property type="entry name" value="Rhodopsin 7-helix transmembrane proteins"/>
    <property type="match status" value="1"/>
</dbReference>
<dbReference type="AlphaFoldDB" id="A0AAU9Y846"/>
<gene>
    <name evidence="12" type="ORF">PMEA_00013588</name>
</gene>
<comment type="subcellular location">
    <subcellularLocation>
        <location evidence="1">Cell membrane</location>
        <topology evidence="1">Multi-pass membrane protein</topology>
    </subcellularLocation>
</comment>
<dbReference type="InterPro" id="IPR017452">
    <property type="entry name" value="GPCR_Rhodpsn_7TM"/>
</dbReference>
<dbReference type="CDD" id="cd00637">
    <property type="entry name" value="7tm_classA_rhodopsin-like"/>
    <property type="match status" value="1"/>
</dbReference>
<dbReference type="GO" id="GO:0005886">
    <property type="term" value="C:plasma membrane"/>
    <property type="evidence" value="ECO:0007669"/>
    <property type="project" value="UniProtKB-SubCell"/>
</dbReference>
<keyword evidence="2" id="KW-1003">Cell membrane</keyword>